<protein>
    <submittedName>
        <fullName evidence="2">(spotted green pufferfish) hypothetical protein</fullName>
    </submittedName>
</protein>
<feature type="region of interest" description="Disordered" evidence="1">
    <location>
        <begin position="129"/>
        <end position="150"/>
    </location>
</feature>
<dbReference type="KEGG" id="tng:GSTEN00033582G001"/>
<sequence>MSVGIIGLPAFKLALCVALFMPIRLYDIVTADAPPVTSDARWPVRTTSPKILRRWGGVVSSGLHKPDAADTGVKRGVTEHSKWTSQTLRGAGSGLPLMLADLASGTERKCCRTRREYRRSRLWSACQPADCGRKRESEGRQKSVPQESDF</sequence>
<proteinExistence type="predicted"/>
<evidence type="ECO:0000313" key="2">
    <source>
        <dbReference type="EMBL" id="CAG11581.1"/>
    </source>
</evidence>
<organism evidence="2">
    <name type="scientific">Tetraodon nigroviridis</name>
    <name type="common">Spotted green pufferfish</name>
    <name type="synonym">Chelonodon nigroviridis</name>
    <dbReference type="NCBI Taxonomy" id="99883"/>
    <lineage>
        <taxon>Eukaryota</taxon>
        <taxon>Metazoa</taxon>
        <taxon>Chordata</taxon>
        <taxon>Craniata</taxon>
        <taxon>Vertebrata</taxon>
        <taxon>Euteleostomi</taxon>
        <taxon>Actinopterygii</taxon>
        <taxon>Neopterygii</taxon>
        <taxon>Teleostei</taxon>
        <taxon>Neoteleostei</taxon>
        <taxon>Acanthomorphata</taxon>
        <taxon>Eupercaria</taxon>
        <taxon>Tetraodontiformes</taxon>
        <taxon>Tetradontoidea</taxon>
        <taxon>Tetraodontidae</taxon>
        <taxon>Tetraodon</taxon>
    </lineage>
</organism>
<dbReference type="AlphaFoldDB" id="Q4RJ51"/>
<name>Q4RJ51_TETNG</name>
<evidence type="ECO:0000256" key="1">
    <source>
        <dbReference type="SAM" id="MobiDB-lite"/>
    </source>
</evidence>
<gene>
    <name evidence="2" type="ORF">GSTENG00033582001</name>
</gene>
<dbReference type="EMBL" id="CAAE01015039">
    <property type="protein sequence ID" value="CAG11581.1"/>
    <property type="molecule type" value="Genomic_DNA"/>
</dbReference>
<reference evidence="2" key="2">
    <citation type="submission" date="2004-02" db="EMBL/GenBank/DDBJ databases">
        <authorList>
            <consortium name="Genoscope"/>
            <consortium name="Whitehead Institute Centre for Genome Research"/>
        </authorList>
    </citation>
    <scope>NUCLEOTIDE SEQUENCE</scope>
</reference>
<feature type="compositionally biased region" description="Basic and acidic residues" evidence="1">
    <location>
        <begin position="131"/>
        <end position="141"/>
    </location>
</feature>
<reference evidence="2" key="1">
    <citation type="journal article" date="2004" name="Nature">
        <title>Genome duplication in the teleost fish Tetraodon nigroviridis reveals the early vertebrate proto-karyotype.</title>
        <authorList>
            <person name="Jaillon O."/>
            <person name="Aury J.-M."/>
            <person name="Brunet F."/>
            <person name="Petit J.-L."/>
            <person name="Stange-Thomann N."/>
            <person name="Mauceli E."/>
            <person name="Bouneau L."/>
            <person name="Fischer C."/>
            <person name="Ozouf-Costaz C."/>
            <person name="Bernot A."/>
            <person name="Nicaud S."/>
            <person name="Jaffe D."/>
            <person name="Fisher S."/>
            <person name="Lutfalla G."/>
            <person name="Dossat C."/>
            <person name="Segurens B."/>
            <person name="Dasilva C."/>
            <person name="Salanoubat M."/>
            <person name="Levy M."/>
            <person name="Boudet N."/>
            <person name="Castellano S."/>
            <person name="Anthouard V."/>
            <person name="Jubin C."/>
            <person name="Castelli V."/>
            <person name="Katinka M."/>
            <person name="Vacherie B."/>
            <person name="Biemont C."/>
            <person name="Skalli Z."/>
            <person name="Cattolico L."/>
            <person name="Poulain J."/>
            <person name="De Berardinis V."/>
            <person name="Cruaud C."/>
            <person name="Duprat S."/>
            <person name="Brottier P."/>
            <person name="Coutanceau J.-P."/>
            <person name="Gouzy J."/>
            <person name="Parra G."/>
            <person name="Lardier G."/>
            <person name="Chapple C."/>
            <person name="McKernan K.J."/>
            <person name="McEwan P."/>
            <person name="Bosak S."/>
            <person name="Kellis M."/>
            <person name="Volff J.-N."/>
            <person name="Guigo R."/>
            <person name="Zody M.C."/>
            <person name="Mesirov J."/>
            <person name="Lindblad-Toh K."/>
            <person name="Birren B."/>
            <person name="Nusbaum C."/>
            <person name="Kahn D."/>
            <person name="Robinson-Rechavi M."/>
            <person name="Laudet V."/>
            <person name="Schachter V."/>
            <person name="Quetier F."/>
            <person name="Saurin W."/>
            <person name="Scarpelli C."/>
            <person name="Wincker P."/>
            <person name="Lander E.S."/>
            <person name="Weissenbach J."/>
            <person name="Roest Crollius H."/>
        </authorList>
    </citation>
    <scope>NUCLEOTIDE SEQUENCE [LARGE SCALE GENOMIC DNA]</scope>
</reference>
<comment type="caution">
    <text evidence="2">The sequence shown here is derived from an EMBL/GenBank/DDBJ whole genome shotgun (WGS) entry which is preliminary data.</text>
</comment>
<accession>Q4RJ51</accession>